<evidence type="ECO:0000256" key="2">
    <source>
        <dbReference type="HAMAP-Rule" id="MF_00984"/>
    </source>
</evidence>
<protein>
    <recommendedName>
        <fullName evidence="2 3">Single-stranded DNA-binding protein</fullName>
        <shortName evidence="2">SSB</shortName>
    </recommendedName>
</protein>
<feature type="region of interest" description="Disordered" evidence="4">
    <location>
        <begin position="1"/>
        <end position="41"/>
    </location>
</feature>
<dbReference type="PANTHER" id="PTHR10302:SF27">
    <property type="entry name" value="SINGLE-STRANDED DNA-BINDING PROTEIN"/>
    <property type="match status" value="1"/>
</dbReference>
<comment type="subunit">
    <text evidence="2">Homotetramer.</text>
</comment>
<dbReference type="Pfam" id="PF00436">
    <property type="entry name" value="SSB"/>
    <property type="match status" value="1"/>
</dbReference>
<dbReference type="InterPro" id="IPR000424">
    <property type="entry name" value="Primosome_PriB/ssb"/>
</dbReference>
<dbReference type="EMBL" id="CP042430">
    <property type="protein sequence ID" value="QEC46730.1"/>
    <property type="molecule type" value="Genomic_DNA"/>
</dbReference>
<dbReference type="NCBIfam" id="TIGR00621">
    <property type="entry name" value="ssb"/>
    <property type="match status" value="1"/>
</dbReference>
<feature type="short sequence motif" description="Important for interaction with partner proteins" evidence="2">
    <location>
        <begin position="198"/>
        <end position="203"/>
    </location>
</feature>
<dbReference type="InterPro" id="IPR011344">
    <property type="entry name" value="ssDNA-bd"/>
</dbReference>
<organism evidence="5 6">
    <name type="scientific">Baekduia soli</name>
    <dbReference type="NCBI Taxonomy" id="496014"/>
    <lineage>
        <taxon>Bacteria</taxon>
        <taxon>Bacillati</taxon>
        <taxon>Actinomycetota</taxon>
        <taxon>Thermoleophilia</taxon>
        <taxon>Solirubrobacterales</taxon>
        <taxon>Baekduiaceae</taxon>
        <taxon>Baekduia</taxon>
    </lineage>
</organism>
<accession>A0A5B8U1B7</accession>
<gene>
    <name evidence="5" type="ORF">FSW04_03440</name>
</gene>
<dbReference type="KEGG" id="bsol:FSW04_03440"/>
<dbReference type="PANTHER" id="PTHR10302">
    <property type="entry name" value="SINGLE-STRANDED DNA-BINDING PROTEIN"/>
    <property type="match status" value="1"/>
</dbReference>
<sequence>MAAVRGDPATKAPKLHGVRRSGPDRPLDSPHTSKFAPERSHSVAATNINRVVLTGNLTADPELRSLPSGTSVCKLRVACNTRRKNNATGDWEDKPNYFDVTVWGAQGENAARYLSKGRPVAVDGRLEWREFQDQAGNKRQAIDIIADSVQFLGGREDGAGGGGGGFTPRSDVPVDTGDFAPAGASTGGGNAPAPAPADDDIPF</sequence>
<dbReference type="GO" id="GO:0009295">
    <property type="term" value="C:nucleoid"/>
    <property type="evidence" value="ECO:0007669"/>
    <property type="project" value="TreeGrafter"/>
</dbReference>
<dbReference type="PROSITE" id="PS50935">
    <property type="entry name" value="SSB"/>
    <property type="match status" value="1"/>
</dbReference>
<dbReference type="Gene3D" id="2.40.50.140">
    <property type="entry name" value="Nucleic acid-binding proteins"/>
    <property type="match status" value="1"/>
</dbReference>
<dbReference type="AlphaFoldDB" id="A0A5B8U1B7"/>
<reference evidence="5 6" key="1">
    <citation type="journal article" date="2018" name="J. Microbiol.">
        <title>Baekduia soli gen. nov., sp. nov., a novel bacterium isolated from the soil of Baekdu Mountain and proposal of a novel family name, Baekduiaceae fam. nov.</title>
        <authorList>
            <person name="An D.S."/>
            <person name="Siddiqi M.Z."/>
            <person name="Kim K.H."/>
            <person name="Yu H.S."/>
            <person name="Im W.T."/>
        </authorList>
    </citation>
    <scope>NUCLEOTIDE SEQUENCE [LARGE SCALE GENOMIC DNA]</scope>
    <source>
        <strain evidence="5 6">BR7-21</strain>
    </source>
</reference>
<evidence type="ECO:0000256" key="1">
    <source>
        <dbReference type="ARBA" id="ARBA00023125"/>
    </source>
</evidence>
<dbReference type="GO" id="GO:0006281">
    <property type="term" value="P:DNA repair"/>
    <property type="evidence" value="ECO:0007669"/>
    <property type="project" value="UniProtKB-UniRule"/>
</dbReference>
<dbReference type="GO" id="GO:0006310">
    <property type="term" value="P:DNA recombination"/>
    <property type="evidence" value="ECO:0007669"/>
    <property type="project" value="UniProtKB-UniRule"/>
</dbReference>
<comment type="caution">
    <text evidence="2">Lacks conserved residue(s) required for the propagation of feature annotation.</text>
</comment>
<keyword evidence="6" id="KW-1185">Reference proteome</keyword>
<keyword evidence="1 2" id="KW-0238">DNA-binding</keyword>
<dbReference type="OrthoDB" id="9809878at2"/>
<dbReference type="SUPFAM" id="SSF50249">
    <property type="entry name" value="Nucleic acid-binding proteins"/>
    <property type="match status" value="1"/>
</dbReference>
<evidence type="ECO:0000313" key="5">
    <source>
        <dbReference type="EMBL" id="QEC46730.1"/>
    </source>
</evidence>
<evidence type="ECO:0000256" key="4">
    <source>
        <dbReference type="SAM" id="MobiDB-lite"/>
    </source>
</evidence>
<dbReference type="HAMAP" id="MF_00984">
    <property type="entry name" value="SSB"/>
    <property type="match status" value="1"/>
</dbReference>
<keyword evidence="2" id="KW-0235">DNA replication</keyword>
<evidence type="ECO:0000313" key="6">
    <source>
        <dbReference type="Proteomes" id="UP000321805"/>
    </source>
</evidence>
<dbReference type="InterPro" id="IPR012340">
    <property type="entry name" value="NA-bd_OB-fold"/>
</dbReference>
<dbReference type="GO" id="GO:0006260">
    <property type="term" value="P:DNA replication"/>
    <property type="evidence" value="ECO:0007669"/>
    <property type="project" value="UniProtKB-UniRule"/>
</dbReference>
<comment type="function">
    <text evidence="2">Plays an important role in DNA replication, recombination and repair. Binds to ssDNA and to an array of partner proteins to recruit them to their sites of action during DNA metabolism.</text>
</comment>
<dbReference type="CDD" id="cd04496">
    <property type="entry name" value="SSB_OBF"/>
    <property type="match status" value="1"/>
</dbReference>
<feature type="region of interest" description="Disordered" evidence="4">
    <location>
        <begin position="155"/>
        <end position="203"/>
    </location>
</feature>
<proteinExistence type="inferred from homology"/>
<keyword evidence="2" id="KW-0227">DNA damage</keyword>
<dbReference type="GO" id="GO:0003697">
    <property type="term" value="F:single-stranded DNA binding"/>
    <property type="evidence" value="ECO:0007669"/>
    <property type="project" value="UniProtKB-UniRule"/>
</dbReference>
<keyword evidence="2" id="KW-0234">DNA repair</keyword>
<dbReference type="Proteomes" id="UP000321805">
    <property type="component" value="Chromosome"/>
</dbReference>
<name>A0A5B8U1B7_9ACTN</name>
<keyword evidence="2" id="KW-0233">DNA recombination</keyword>
<evidence type="ECO:0000256" key="3">
    <source>
        <dbReference type="RuleBase" id="RU000524"/>
    </source>
</evidence>